<organism evidence="2 3">
    <name type="scientific">Jejudonia soesokkakensis</name>
    <dbReference type="NCBI Taxonomy" id="1323432"/>
    <lineage>
        <taxon>Bacteria</taxon>
        <taxon>Pseudomonadati</taxon>
        <taxon>Bacteroidota</taxon>
        <taxon>Flavobacteriia</taxon>
        <taxon>Flavobacteriales</taxon>
        <taxon>Flavobacteriaceae</taxon>
        <taxon>Jejudonia</taxon>
    </lineage>
</organism>
<gene>
    <name evidence="2" type="ORF">ACFQO1_07430</name>
</gene>
<dbReference type="Proteomes" id="UP001596415">
    <property type="component" value="Unassembled WGS sequence"/>
</dbReference>
<comment type="caution">
    <text evidence="2">The sequence shown here is derived from an EMBL/GenBank/DDBJ whole genome shotgun (WGS) entry which is preliminary data.</text>
</comment>
<keyword evidence="2" id="KW-0808">Transferase</keyword>
<name>A0ABW2MVT2_9FLAO</name>
<evidence type="ECO:0000313" key="2">
    <source>
        <dbReference type="EMBL" id="MFC7357514.1"/>
    </source>
</evidence>
<feature type="chain" id="PRO_5047226240" evidence="1">
    <location>
        <begin position="20"/>
        <end position="476"/>
    </location>
</feature>
<proteinExistence type="predicted"/>
<dbReference type="PROSITE" id="PS51257">
    <property type="entry name" value="PROKAR_LIPOPROTEIN"/>
    <property type="match status" value="1"/>
</dbReference>
<keyword evidence="1" id="KW-0732">Signal</keyword>
<evidence type="ECO:0000313" key="3">
    <source>
        <dbReference type="Proteomes" id="UP001596415"/>
    </source>
</evidence>
<dbReference type="PANTHER" id="PTHR40050">
    <property type="entry name" value="INNER SPORE COAT PROTEIN H"/>
    <property type="match status" value="1"/>
</dbReference>
<reference evidence="3" key="1">
    <citation type="journal article" date="2019" name="Int. J. Syst. Evol. Microbiol.">
        <title>The Global Catalogue of Microorganisms (GCM) 10K type strain sequencing project: providing services to taxonomists for standard genome sequencing and annotation.</title>
        <authorList>
            <consortium name="The Broad Institute Genomics Platform"/>
            <consortium name="The Broad Institute Genome Sequencing Center for Infectious Disease"/>
            <person name="Wu L."/>
            <person name="Ma J."/>
        </authorList>
    </citation>
    <scope>NUCLEOTIDE SEQUENCE [LARGE SCALE GENOMIC DNA]</scope>
    <source>
        <strain evidence="3">CGMCC 1.16306</strain>
    </source>
</reference>
<dbReference type="Pfam" id="PF08757">
    <property type="entry name" value="CotH"/>
    <property type="match status" value="1"/>
</dbReference>
<evidence type="ECO:0000256" key="1">
    <source>
        <dbReference type="SAM" id="SignalP"/>
    </source>
</evidence>
<dbReference type="GO" id="GO:0016301">
    <property type="term" value="F:kinase activity"/>
    <property type="evidence" value="ECO:0007669"/>
    <property type="project" value="UniProtKB-KW"/>
</dbReference>
<keyword evidence="3" id="KW-1185">Reference proteome</keyword>
<dbReference type="EMBL" id="JBHTBN010000003">
    <property type="protein sequence ID" value="MFC7357514.1"/>
    <property type="molecule type" value="Genomic_DNA"/>
</dbReference>
<accession>A0ABW2MVT2</accession>
<sequence>MVRNLCLGMLCAVTAMSCAQNPVAGNEHLYYGIDTANKIIVCHEEVLSAITEGNDLVFGSSKYQLVSPLSGFSSQERYVVMKEKDTFSLYITSMPIIKLTASDTIVDEPKRMAHFSFASASESYDGAIGIELRGNSALRYPKKSYDLELRKDATSEESVDFTFGDLREDDDWILNSIYNEPLKLRSYFSTKLWLDLYAPSYLDKEPDAKSYSDVMFAEVFLNDTYEGLYLLSEQVDRKLLDLKKSKGDTVRGELFKAVGYADNTSFKGVSEFNNAFPRWEGFEVKYPYEDYVAHYDNLHAFITFVSTSTDEEFTENIEAYLDVDNAIDYFLFINLLRGTDNISKNYFLAKYKQNEPYFFVPWDLDGVLGIIQDGKRIPTTNDILTNALFDRLYATNAAGYKTKLKERWQTLRNGVYGDKALHERIDKTYRLLDDTKLYQRDALMWERVHTITADYKYLTEWLQQRLLYLDTVFIDY</sequence>
<keyword evidence="2" id="KW-0418">Kinase</keyword>
<dbReference type="InterPro" id="IPR014867">
    <property type="entry name" value="Spore_coat_CotH_CotH2/3/7"/>
</dbReference>
<protein>
    <submittedName>
        <fullName evidence="2">CotH kinase family protein</fullName>
    </submittedName>
</protein>
<dbReference type="PANTHER" id="PTHR40050:SF1">
    <property type="entry name" value="INNER SPORE COAT PROTEIN H"/>
    <property type="match status" value="1"/>
</dbReference>
<dbReference type="RefSeq" id="WP_380217360.1">
    <property type="nucleotide sequence ID" value="NZ_JBHTBN010000003.1"/>
</dbReference>
<feature type="signal peptide" evidence="1">
    <location>
        <begin position="1"/>
        <end position="19"/>
    </location>
</feature>